<sequence>MTRWRKRGAGKRTLLLLILLALVLGGTALCLAFVNLLLTTTEWGKSLHHGQVLLHQDLSRQQLDAETQIYYQNVWEKQQYLYQKLREKSRPRRAAKDKKKRKPLLYAAHFEVRSPKGSGQTQMDADKNGTILHWVEVPLNSSSPIKYDGKRGEFIVNQRGLYYLYCQVHFNEARSVYIKLDILLDGSLIFRCLQEFSTTAASIHDPKVKTCAVSGLLSLRPNASLRLRTIPDASLRVDRFLTYFGLFQVWDMSTQTPRITDTTFFSFILSFCSSIPSFFWILLSPPRLANLLYPLQQLLSIEIHWLPKDEKAEAGILMSHMVTCESVSLARGLWGGTGAWLGVLVCFIALMCQSIHIGNLQVELSLMRKTQEEPRPEVKKQHNTKEEGLSICLRQKRDLTKARRSRHHGSHSYVHLVPDRFFTNEALDSTIISWKVSMKEGRAFQARDANVTVINSGIYLVYSQVLYNDSRFTMGHLITRDGVFVGEEVLLRCVQNMPPNQSLAYNTCYSAGVFRLQKGDSISLLIPRSNANLDARGEATFLGLVRL</sequence>
<organism evidence="9 10">
    <name type="scientific">Xenopus laevis</name>
    <name type="common">African clawed frog</name>
    <dbReference type="NCBI Taxonomy" id="8355"/>
    <lineage>
        <taxon>Eukaryota</taxon>
        <taxon>Metazoa</taxon>
        <taxon>Chordata</taxon>
        <taxon>Craniata</taxon>
        <taxon>Vertebrata</taxon>
        <taxon>Euteleostomi</taxon>
        <taxon>Amphibia</taxon>
        <taxon>Batrachia</taxon>
        <taxon>Anura</taxon>
        <taxon>Pipoidea</taxon>
        <taxon>Pipidae</taxon>
        <taxon>Xenopodinae</taxon>
        <taxon>Xenopus</taxon>
        <taxon>Xenopus</taxon>
    </lineage>
</organism>
<feature type="domain" description="THD" evidence="8">
    <location>
        <begin position="106"/>
        <end position="249"/>
    </location>
</feature>
<dbReference type="GO" id="GO:0030890">
    <property type="term" value="P:positive regulation of B cell proliferation"/>
    <property type="evidence" value="ECO:0000318"/>
    <property type="project" value="GO_Central"/>
</dbReference>
<evidence type="ECO:0000256" key="6">
    <source>
        <dbReference type="ARBA" id="ARBA00023180"/>
    </source>
</evidence>
<dbReference type="SUPFAM" id="SSF49842">
    <property type="entry name" value="TNF-like"/>
    <property type="match status" value="2"/>
</dbReference>
<dbReference type="GO" id="GO:0005615">
    <property type="term" value="C:extracellular space"/>
    <property type="evidence" value="ECO:0000318"/>
    <property type="project" value="GO_Central"/>
</dbReference>
<dbReference type="GO" id="GO:0005164">
    <property type="term" value="F:tumor necrosis factor receptor binding"/>
    <property type="evidence" value="ECO:0007669"/>
    <property type="project" value="InterPro"/>
</dbReference>
<keyword evidence="4" id="KW-0964">Secreted</keyword>
<reference evidence="10" key="2">
    <citation type="submission" date="2025-08" db="UniProtKB">
        <authorList>
            <consortium name="RefSeq"/>
        </authorList>
    </citation>
    <scope>IDENTIFICATION</scope>
    <source>
        <strain evidence="10">J_2021</strain>
        <tissue evidence="10">Erythrocytes</tissue>
    </source>
</reference>
<keyword evidence="7" id="KW-1133">Transmembrane helix</keyword>
<dbReference type="Pfam" id="PF00229">
    <property type="entry name" value="TNF"/>
    <property type="match status" value="2"/>
</dbReference>
<evidence type="ECO:0000256" key="1">
    <source>
        <dbReference type="ARBA" id="ARBA00004613"/>
    </source>
</evidence>
<dbReference type="GO" id="GO:0016020">
    <property type="term" value="C:membrane"/>
    <property type="evidence" value="ECO:0007669"/>
    <property type="project" value="InterPro"/>
</dbReference>
<keyword evidence="5" id="KW-1015">Disulfide bond</keyword>
<feature type="transmembrane region" description="Helical" evidence="7">
    <location>
        <begin position="264"/>
        <end position="283"/>
    </location>
</feature>
<dbReference type="PROSITE" id="PS00251">
    <property type="entry name" value="THD_1"/>
    <property type="match status" value="1"/>
</dbReference>
<evidence type="ECO:0000256" key="3">
    <source>
        <dbReference type="ARBA" id="ARBA00022514"/>
    </source>
</evidence>
<dbReference type="GeneID" id="108703544"/>
<reference evidence="9" key="1">
    <citation type="submission" date="2024-06" db="UniProtKB">
        <authorList>
            <consortium name="RefSeq"/>
        </authorList>
    </citation>
    <scope>NUCLEOTIDE SEQUENCE [LARGE SCALE GENOMIC DNA]</scope>
    <source>
        <strain evidence="9">J_2021</strain>
    </source>
</reference>
<evidence type="ECO:0000313" key="10">
    <source>
        <dbReference type="RefSeq" id="XP_018095209.2"/>
    </source>
</evidence>
<proteinExistence type="inferred from homology"/>
<dbReference type="GO" id="GO:0005125">
    <property type="term" value="F:cytokine activity"/>
    <property type="evidence" value="ECO:0000318"/>
    <property type="project" value="GO_Central"/>
</dbReference>
<dbReference type="GO" id="GO:0002260">
    <property type="term" value="P:lymphocyte homeostasis"/>
    <property type="evidence" value="ECO:0000318"/>
    <property type="project" value="GO_Central"/>
</dbReference>
<evidence type="ECO:0000259" key="8">
    <source>
        <dbReference type="PROSITE" id="PS50049"/>
    </source>
</evidence>
<dbReference type="PANTHER" id="PTHR15151:SF12">
    <property type="entry name" value="TUMOR NECROSIS FACTOR LIGAND SUPERFAMILY MEMBER 13"/>
    <property type="match status" value="1"/>
</dbReference>
<evidence type="ECO:0000256" key="7">
    <source>
        <dbReference type="SAM" id="Phobius"/>
    </source>
</evidence>
<keyword evidence="7" id="KW-0812">Transmembrane</keyword>
<dbReference type="InterPro" id="IPR008983">
    <property type="entry name" value="Tumour_necrosis_fac-like_dom"/>
</dbReference>
<dbReference type="PANTHER" id="PTHR15151">
    <property type="entry name" value="PROTEIN EIGER"/>
    <property type="match status" value="1"/>
</dbReference>
<dbReference type="AlphaFoldDB" id="A0A8J0U3D0"/>
<evidence type="ECO:0000256" key="2">
    <source>
        <dbReference type="ARBA" id="ARBA00008670"/>
    </source>
</evidence>
<comment type="subcellular location">
    <subcellularLocation>
        <location evidence="1">Secreted</location>
    </subcellularLocation>
</comment>
<evidence type="ECO:0000256" key="5">
    <source>
        <dbReference type="ARBA" id="ARBA00023157"/>
    </source>
</evidence>
<dbReference type="Gene3D" id="2.60.120.40">
    <property type="match status" value="2"/>
</dbReference>
<feature type="domain" description="THD" evidence="8">
    <location>
        <begin position="412"/>
        <end position="547"/>
    </location>
</feature>
<gene>
    <name evidence="10" type="primary">LOC108703544</name>
</gene>
<dbReference type="InterPro" id="IPR051748">
    <property type="entry name" value="TNF_Ligand_Superfamily"/>
</dbReference>
<dbReference type="InterPro" id="IPR006052">
    <property type="entry name" value="TNF_dom"/>
</dbReference>
<dbReference type="OrthoDB" id="6159739at2759"/>
<evidence type="ECO:0000256" key="4">
    <source>
        <dbReference type="ARBA" id="ARBA00022525"/>
    </source>
</evidence>
<dbReference type="SMART" id="SM00207">
    <property type="entry name" value="TNF"/>
    <property type="match status" value="1"/>
</dbReference>
<keyword evidence="3" id="KW-0202">Cytokine</keyword>
<dbReference type="InterPro" id="IPR021184">
    <property type="entry name" value="TNF_CS"/>
</dbReference>
<keyword evidence="7" id="KW-0472">Membrane</keyword>
<comment type="similarity">
    <text evidence="2">Belongs to the tumor necrosis factor family.</text>
</comment>
<accession>A0A8J0U3D0</accession>
<evidence type="ECO:0000313" key="9">
    <source>
        <dbReference type="Proteomes" id="UP000186698"/>
    </source>
</evidence>
<dbReference type="PROSITE" id="PS50049">
    <property type="entry name" value="THD_2"/>
    <property type="match status" value="2"/>
</dbReference>
<keyword evidence="9" id="KW-1185">Reference proteome</keyword>
<dbReference type="CTD" id="108703544"/>
<feature type="transmembrane region" description="Helical" evidence="7">
    <location>
        <begin position="340"/>
        <end position="360"/>
    </location>
</feature>
<protein>
    <submittedName>
        <fullName evidence="10">Uncharacterized protein LOC108703544</fullName>
    </submittedName>
</protein>
<dbReference type="KEGG" id="xla:108703544"/>
<dbReference type="GO" id="GO:0006955">
    <property type="term" value="P:immune response"/>
    <property type="evidence" value="ECO:0000318"/>
    <property type="project" value="GO_Central"/>
</dbReference>
<dbReference type="RefSeq" id="XP_018095209.2">
    <property type="nucleotide sequence ID" value="XM_018239720.2"/>
</dbReference>
<dbReference type="Proteomes" id="UP000186698">
    <property type="component" value="Chromosome 3S"/>
</dbReference>
<name>A0A8J0U3D0_XENLA</name>
<keyword evidence="6" id="KW-0325">Glycoprotein</keyword>